<dbReference type="Proteomes" id="UP000631576">
    <property type="component" value="Unassembled WGS sequence"/>
</dbReference>
<keyword evidence="9" id="KW-1185">Reference proteome</keyword>
<evidence type="ECO:0000259" key="7">
    <source>
        <dbReference type="PROSITE" id="PS01124"/>
    </source>
</evidence>
<reference evidence="8 9" key="1">
    <citation type="submission" date="2020-08" db="EMBL/GenBank/DDBJ databases">
        <title>Genome public.</title>
        <authorList>
            <person name="Liu C."/>
            <person name="Sun Q."/>
        </authorList>
    </citation>
    <scope>NUCLEOTIDE SEQUENCE [LARGE SCALE GENOMIC DNA]</scope>
    <source>
        <strain evidence="8 9">NSJ-13</strain>
    </source>
</reference>
<dbReference type="SUPFAM" id="SSF51011">
    <property type="entry name" value="Glycosyl hydrolase domain"/>
    <property type="match status" value="1"/>
</dbReference>
<evidence type="ECO:0000256" key="6">
    <source>
        <dbReference type="ARBA" id="ARBA00023295"/>
    </source>
</evidence>
<dbReference type="PROSITE" id="PS01124">
    <property type="entry name" value="HTH_ARAC_FAMILY_2"/>
    <property type="match status" value="1"/>
</dbReference>
<keyword evidence="6" id="KW-0326">Glycosidase</keyword>
<dbReference type="Gene3D" id="2.60.40.1500">
    <property type="entry name" value="Glycosyl hydrolase domain, family 39"/>
    <property type="match status" value="1"/>
</dbReference>
<dbReference type="InterPro" id="IPR018060">
    <property type="entry name" value="HTH_AraC"/>
</dbReference>
<keyword evidence="2" id="KW-0378">Hydrolase</keyword>
<evidence type="ECO:0000313" key="9">
    <source>
        <dbReference type="Proteomes" id="UP000631576"/>
    </source>
</evidence>
<dbReference type="PANTHER" id="PTHR43280:SF2">
    <property type="entry name" value="HTH-TYPE TRANSCRIPTIONAL REGULATOR EXSA"/>
    <property type="match status" value="1"/>
</dbReference>
<dbReference type="InterPro" id="IPR009057">
    <property type="entry name" value="Homeodomain-like_sf"/>
</dbReference>
<evidence type="ECO:0000256" key="3">
    <source>
        <dbReference type="ARBA" id="ARBA00023015"/>
    </source>
</evidence>
<evidence type="ECO:0000313" key="8">
    <source>
        <dbReference type="EMBL" id="MBC5682991.1"/>
    </source>
</evidence>
<dbReference type="RefSeq" id="WP_186864767.1">
    <property type="nucleotide sequence ID" value="NZ_JACOPE010000001.1"/>
</dbReference>
<dbReference type="InterPro" id="IPR013096">
    <property type="entry name" value="Cupin_2"/>
</dbReference>
<dbReference type="SUPFAM" id="SSF46689">
    <property type="entry name" value="Homeodomain-like"/>
    <property type="match status" value="1"/>
</dbReference>
<gene>
    <name evidence="8" type="ORF">H8S40_05305</name>
</gene>
<comment type="similarity">
    <text evidence="1">Belongs to the glycosyl hydrolase 39 family.</text>
</comment>
<dbReference type="PANTHER" id="PTHR43280">
    <property type="entry name" value="ARAC-FAMILY TRANSCRIPTIONAL REGULATOR"/>
    <property type="match status" value="1"/>
</dbReference>
<evidence type="ECO:0000256" key="5">
    <source>
        <dbReference type="ARBA" id="ARBA00023163"/>
    </source>
</evidence>
<dbReference type="Gene3D" id="3.20.20.80">
    <property type="entry name" value="Glycosidases"/>
    <property type="match status" value="1"/>
</dbReference>
<feature type="domain" description="HTH araC/xylS-type" evidence="7">
    <location>
        <begin position="165"/>
        <end position="263"/>
    </location>
</feature>
<evidence type="ECO:0000256" key="2">
    <source>
        <dbReference type="ARBA" id="ARBA00022801"/>
    </source>
</evidence>
<dbReference type="Pfam" id="PF12833">
    <property type="entry name" value="HTH_18"/>
    <property type="match status" value="1"/>
</dbReference>
<dbReference type="Gene3D" id="1.10.10.60">
    <property type="entry name" value="Homeodomain-like"/>
    <property type="match status" value="2"/>
</dbReference>
<keyword evidence="3" id="KW-0805">Transcription regulation</keyword>
<protein>
    <submittedName>
        <fullName evidence="8">Helix-turn-helix domain-containing protein</fullName>
    </submittedName>
</protein>
<organism evidence="8 9">
    <name type="scientific">Ruminococcus hominis</name>
    <dbReference type="NCBI Taxonomy" id="2763065"/>
    <lineage>
        <taxon>Bacteria</taxon>
        <taxon>Bacillati</taxon>
        <taxon>Bacillota</taxon>
        <taxon>Clostridia</taxon>
        <taxon>Eubacteriales</taxon>
        <taxon>Oscillospiraceae</taxon>
        <taxon>Ruminococcus</taxon>
    </lineage>
</organism>
<name>A0ABR7G6D4_9FIRM</name>
<dbReference type="SMART" id="SM00342">
    <property type="entry name" value="HTH_ARAC"/>
    <property type="match status" value="1"/>
</dbReference>
<proteinExistence type="inferred from homology"/>
<keyword evidence="5" id="KW-0804">Transcription</keyword>
<keyword evidence="4" id="KW-0238">DNA-binding</keyword>
<evidence type="ECO:0000256" key="1">
    <source>
        <dbReference type="ARBA" id="ARBA00008875"/>
    </source>
</evidence>
<dbReference type="Pfam" id="PF07883">
    <property type="entry name" value="Cupin_2"/>
    <property type="match status" value="1"/>
</dbReference>
<dbReference type="InterPro" id="IPR014710">
    <property type="entry name" value="RmlC-like_jellyroll"/>
</dbReference>
<dbReference type="SUPFAM" id="SSF51182">
    <property type="entry name" value="RmlC-like cupins"/>
    <property type="match status" value="1"/>
</dbReference>
<dbReference type="Pfam" id="PF01229">
    <property type="entry name" value="Glyco_hydro_39"/>
    <property type="match status" value="1"/>
</dbReference>
<dbReference type="InterPro" id="IPR011051">
    <property type="entry name" value="RmlC_Cupin_sf"/>
</dbReference>
<dbReference type="SUPFAM" id="SSF51445">
    <property type="entry name" value="(Trans)glycosidases"/>
    <property type="match status" value="1"/>
</dbReference>
<dbReference type="InterPro" id="IPR017853">
    <property type="entry name" value="GH"/>
</dbReference>
<dbReference type="EMBL" id="JACOPE010000001">
    <property type="protein sequence ID" value="MBC5682991.1"/>
    <property type="molecule type" value="Genomic_DNA"/>
</dbReference>
<dbReference type="InterPro" id="IPR049166">
    <property type="entry name" value="GH39_cat"/>
</dbReference>
<dbReference type="PRINTS" id="PR00745">
    <property type="entry name" value="GLHYDRLASE39"/>
</dbReference>
<dbReference type="InterPro" id="IPR000514">
    <property type="entry name" value="Glyco_hydro_39"/>
</dbReference>
<sequence length="798" mass="94179">MDTTRKLMQFHFIAQAETATHYHQNPEMFYVLRGNLDIKIDDKMYKMQSGDIVLINANKRHTVIGNEELLGARFEIDFHLLAEYMGSMQLLFWCNTVADRNHAYSNLRRLLDRILTRYFEKDDKSALYLNALYFETLYVLTSNFLVKADDVRLNLEDSQDRMRIRQIQNYVQANYQSQISLNDLADRLYLSNAYLSKYIKKNLGMTFMEYLNNVRLFHAVDELMYSDKNLTHIAYDNGFPTSASFTKAFREIYNESPSEYRKKIQDEKEKDEKEKMLQQEEEQRILEYLKFRAHKENPQSTRKKEYIINAGNVKDTLTDCSKAISIGDGYLLLQSEAQHQVEKIQKQTGVKYARIWNILSREYCFSEKEGYNFRRLDQVLDFLLDHHMKPYLEVGSKPSLFMYTPERSINIEKSKMDSYDFKTFSEIIRELCVHLVNRYGVEELETWYFEYWNDPSLNITEPDGEYYQRFDLLYQTMKNYSEEISVGGAGFILGYETLVCKKIFPIWKAREIHPDFLSVCSFQYIALVEEGGRLGRKSIDSEYMLNQIEIMKNVMEETGFQIPEFHIDEWNFTISNRNVLNDSCEQGAYILKNCIEMNGAVDMMAYWHALDLYSDYYDTDTVLNGDSGLISRDGICKPSFYAFQFMNRLLPKVLEKNDHAIVTTNGRNRYVIACHNYKSLSSRYVFTDEDEIQLEDIEQYVEDIDPIKLNFTIQNVKDGKYLVKIYRVNRECGSVQDLWKNLDYSKGLMRDEVDYLKSSAIPGIEMKTIEVENGELCLTNNLEMQEIRLIDVQYRYDV</sequence>
<dbReference type="Gene3D" id="2.60.120.10">
    <property type="entry name" value="Jelly Rolls"/>
    <property type="match status" value="1"/>
</dbReference>
<accession>A0ABR7G6D4</accession>
<comment type="caution">
    <text evidence="8">The sequence shown here is derived from an EMBL/GenBank/DDBJ whole genome shotgun (WGS) entry which is preliminary data.</text>
</comment>
<evidence type="ECO:0000256" key="4">
    <source>
        <dbReference type="ARBA" id="ARBA00023125"/>
    </source>
</evidence>